<feature type="region of interest" description="Disordered" evidence="14">
    <location>
        <begin position="1348"/>
        <end position="1369"/>
    </location>
</feature>
<feature type="region of interest" description="Disordered" evidence="14">
    <location>
        <begin position="458"/>
        <end position="564"/>
    </location>
</feature>
<evidence type="ECO:0000256" key="7">
    <source>
        <dbReference type="ARBA" id="ARBA00022771"/>
    </source>
</evidence>
<keyword evidence="11" id="KW-0460">Magnesium</keyword>
<dbReference type="PROSITE" id="PS01245">
    <property type="entry name" value="RIO1"/>
    <property type="match status" value="1"/>
</dbReference>
<dbReference type="InterPro" id="IPR051272">
    <property type="entry name" value="RIO-type_Ser/Thr_kinase"/>
</dbReference>
<comment type="catalytic activity">
    <reaction evidence="12">
        <text>L-threonyl-[protein] + ATP = O-phospho-L-threonyl-[protein] + ADP + H(+)</text>
        <dbReference type="Rhea" id="RHEA:46608"/>
        <dbReference type="Rhea" id="RHEA-COMP:11060"/>
        <dbReference type="Rhea" id="RHEA-COMP:11605"/>
        <dbReference type="ChEBI" id="CHEBI:15378"/>
        <dbReference type="ChEBI" id="CHEBI:30013"/>
        <dbReference type="ChEBI" id="CHEBI:30616"/>
        <dbReference type="ChEBI" id="CHEBI:61977"/>
        <dbReference type="ChEBI" id="CHEBI:456216"/>
        <dbReference type="EC" id="2.7.11.1"/>
    </reaction>
</comment>
<name>A0ABQ8DL53_BRANA</name>
<feature type="compositionally biased region" description="Acidic residues" evidence="14">
    <location>
        <begin position="890"/>
        <end position="901"/>
    </location>
</feature>
<dbReference type="InterPro" id="IPR018935">
    <property type="entry name" value="RIO_kinase_CS"/>
</dbReference>
<dbReference type="EC" id="2.7.11.1" evidence="2"/>
<dbReference type="Proteomes" id="UP000824890">
    <property type="component" value="Unassembled WGS sequence"/>
</dbReference>
<keyword evidence="10" id="KW-0067">ATP-binding</keyword>
<feature type="domain" description="RIO kinase" evidence="15">
    <location>
        <begin position="132"/>
        <end position="368"/>
    </location>
</feature>
<dbReference type="InterPro" id="IPR018934">
    <property type="entry name" value="RIO_dom"/>
</dbReference>
<feature type="compositionally biased region" description="Acidic residues" evidence="14">
    <location>
        <begin position="848"/>
        <end position="858"/>
    </location>
</feature>
<keyword evidence="3" id="KW-0723">Serine/threonine-protein kinase</keyword>
<feature type="compositionally biased region" description="Basic and acidic residues" evidence="14">
    <location>
        <begin position="1007"/>
        <end position="1045"/>
    </location>
</feature>
<evidence type="ECO:0000256" key="6">
    <source>
        <dbReference type="ARBA" id="ARBA00022741"/>
    </source>
</evidence>
<evidence type="ECO:0000256" key="4">
    <source>
        <dbReference type="ARBA" id="ARBA00022679"/>
    </source>
</evidence>
<dbReference type="InterPro" id="IPR009269">
    <property type="entry name" value="NKAP_C"/>
</dbReference>
<keyword evidence="6" id="KW-0547">Nucleotide-binding</keyword>
<dbReference type="SUPFAM" id="SSF49599">
    <property type="entry name" value="TRAF domain-like"/>
    <property type="match status" value="2"/>
</dbReference>
<evidence type="ECO:0000256" key="2">
    <source>
        <dbReference type="ARBA" id="ARBA00012513"/>
    </source>
</evidence>
<evidence type="ECO:0000256" key="10">
    <source>
        <dbReference type="ARBA" id="ARBA00022840"/>
    </source>
</evidence>
<comment type="similarity">
    <text evidence="1">Belongs to the protein kinase superfamily. RIO-type Ser/Thr kinase family.</text>
</comment>
<evidence type="ECO:0000256" key="11">
    <source>
        <dbReference type="ARBA" id="ARBA00022842"/>
    </source>
</evidence>
<feature type="region of interest" description="Disordered" evidence="14">
    <location>
        <begin position="838"/>
        <end position="1065"/>
    </location>
</feature>
<evidence type="ECO:0000313" key="16">
    <source>
        <dbReference type="EMBL" id="KAH0929797.1"/>
    </source>
</evidence>
<feature type="region of interest" description="Disordered" evidence="14">
    <location>
        <begin position="59"/>
        <end position="83"/>
    </location>
</feature>
<organism evidence="16 17">
    <name type="scientific">Brassica napus</name>
    <name type="common">Rape</name>
    <dbReference type="NCBI Taxonomy" id="3708"/>
    <lineage>
        <taxon>Eukaryota</taxon>
        <taxon>Viridiplantae</taxon>
        <taxon>Streptophyta</taxon>
        <taxon>Embryophyta</taxon>
        <taxon>Tracheophyta</taxon>
        <taxon>Spermatophyta</taxon>
        <taxon>Magnoliopsida</taxon>
        <taxon>eudicotyledons</taxon>
        <taxon>Gunneridae</taxon>
        <taxon>Pentapetalae</taxon>
        <taxon>rosids</taxon>
        <taxon>malvids</taxon>
        <taxon>Brassicales</taxon>
        <taxon>Brassicaceae</taxon>
        <taxon>Brassiceae</taxon>
        <taxon>Brassica</taxon>
    </lineage>
</organism>
<comment type="catalytic activity">
    <reaction evidence="13">
        <text>L-seryl-[protein] + ATP = O-phospho-L-seryl-[protein] + ADP + H(+)</text>
        <dbReference type="Rhea" id="RHEA:17989"/>
        <dbReference type="Rhea" id="RHEA-COMP:9863"/>
        <dbReference type="Rhea" id="RHEA-COMP:11604"/>
        <dbReference type="ChEBI" id="CHEBI:15378"/>
        <dbReference type="ChEBI" id="CHEBI:29999"/>
        <dbReference type="ChEBI" id="CHEBI:30616"/>
        <dbReference type="ChEBI" id="CHEBI:83421"/>
        <dbReference type="ChEBI" id="CHEBI:456216"/>
        <dbReference type="EC" id="2.7.11.1"/>
    </reaction>
</comment>
<dbReference type="SMART" id="SM00090">
    <property type="entry name" value="RIO"/>
    <property type="match status" value="1"/>
</dbReference>
<evidence type="ECO:0000256" key="8">
    <source>
        <dbReference type="ARBA" id="ARBA00022777"/>
    </source>
</evidence>
<comment type="caution">
    <text evidence="16">The sequence shown here is derived from an EMBL/GenBank/DDBJ whole genome shotgun (WGS) entry which is preliminary data.</text>
</comment>
<dbReference type="SUPFAM" id="SSF56112">
    <property type="entry name" value="Protein kinase-like (PK-like)"/>
    <property type="match status" value="1"/>
</dbReference>
<evidence type="ECO:0000256" key="13">
    <source>
        <dbReference type="ARBA" id="ARBA00048679"/>
    </source>
</evidence>
<dbReference type="Pfam" id="PF21362">
    <property type="entry name" value="Sina_RING"/>
    <property type="match status" value="2"/>
</dbReference>
<reference evidence="16 17" key="1">
    <citation type="submission" date="2021-05" db="EMBL/GenBank/DDBJ databases">
        <title>Genome Assembly of Synthetic Allotetraploid Brassica napus Reveals Homoeologous Exchanges between Subgenomes.</title>
        <authorList>
            <person name="Davis J.T."/>
        </authorList>
    </citation>
    <scope>NUCLEOTIDE SEQUENCE [LARGE SCALE GENOMIC DNA]</scope>
    <source>
        <strain evidence="17">cv. Da-Ae</strain>
        <tissue evidence="16">Seedling</tissue>
    </source>
</reference>
<gene>
    <name evidence="16" type="ORF">HID58_015524</name>
</gene>
<sequence length="1623" mass="183467">MEEPPPTISPAIVDYDEHIEDDDDDSDLSISSDSDIGEALDWLDGKDDDELIGGGFSLHARRPNAHGGNGARPNSGALQPLSNKAQKLSSHVRASPLEAWEGRVEVGMSNSVTTAIRGSLRDTEIGRSRNTDKADRATVEQALDPRTRMVLFRMLNRGVFNDVNGCISTGKEANVYHATKSDGAELAIKVYKTSVLVFKDRDRYVQGDYRFRHGYCKHNPRKMVKTWAEKEHRNLKRLQAAGIRCPVPILLRLHVLVMEFIGRDGWAAPRLKDAALSLDKLRESYLELIIQMRTLYQKCKLVHGDLSEYNILYFEGHLYIIDVSQSVDLDHPLALTFLREDCDHVSDFFKKHGVAVMTIRELFDFIVDPTISDENVDSYLEEVQRKVIERGELSVEDEIADSVFMKSYIPKSLDAVKNPEADVEKITSGQDTGDMLYQTITGLKDALPKVDEQLVKVDVEEGKEEEKGEGEEESENEEEESGSESEEELGPEDKKAARKEHKKKVKEEKREARKNKTPKSVKKRKKKISKPHKTRCSEDEMRLTDSSSQKRQRTSTESEEKKKRTGTLLDLDATDCPVCFDSLTIPIFQCENGHVACSTCCGKLRQKCATCSLTMASRNRALERILELLTVPCPNDGCSATVLYAETSTHVKHCAYTHRPCPFSSCDFICSFKDLYEHCFAAKHYQSSRMFECGTQVFITPLCGKRIILKEETTEGGGGGEIVVVECFQMPQGRIIYASCIGPGTDVFSSKFELYPASGRRLSSESKLERVGEVSDELPGGSVMFVPSFTCPDYKWKDTLVVDALGMKNQGEVYEDRRRGWDSSSGLSYEEYRKLKRIKMRNTPRDPNEDERDHDDDDNLPKAKGESDSGNSQSETDRSRKRRGRRSYDSDSESVESDSDEEDRRRQRSRRKIKSKSSRRSSYDSTSIRKKRRYSDSESEISGDEQQHTESKIKRRKKKLLSGDEEDRGRRTSKKKKTSTKKRGHRSASGEERSKRRKKLSGDGTDTDLKAKLEEKVKDTELGEEEELKKLREMVNNESKKKSLAPEEDEEAEVGPKAEGHRGYGPALRPGEGDAIAQYVQQGKRIPRRGEVGLNADEIQRFEDLGYVMSGSRHQRMNAIRIRKENQVYSAEDKRALAMFNYEEKAKREAKVMSDLSRLVQRHMGEELGPNHDPFEWSYSMLFLLGKFHVQMLVDPRLSLMMKHQHIIVLTPTVLALLAAATSFAPSRIYMNTSLLLNTANTFEYGTAMFIRRPLSGKRIILKEETREGEGEIVVVECFEMPQGRIIYASCIGPGTNDYAYKFDLFPASGKRLSSRSKLERVREVSNELPGGSVMFVPSSTCPDYIGESDDDRPIVRTNRTTSQKRQRSPTERIATLLDLDVTDCPICFHPLTIPIFQCDNGHIVCSTCCEKLSQKCATCSLPTLSRNRAMERVIELLRVPCPNAGCSVVVSCSETSAHVNHCPFTQRTCPFSSCDFTCSFKDLCKHSVTEHIIAAPSVDGVSFSLSMFKCGTVMRLLISVAKRIILKERTTEGEGEGEVVVVEWFDMPDGRMFYACCIGPGTDKFSYQLKLSLDSGDYLSFNSNLQRVREVSNEPPRAHFWLVPSCMLPCRECYISIKRKTN</sequence>
<dbReference type="PANTHER" id="PTHR45723">
    <property type="entry name" value="SERINE/THREONINE-PROTEIN KINASE RIO1"/>
    <property type="match status" value="1"/>
</dbReference>
<dbReference type="CDD" id="cd05147">
    <property type="entry name" value="RIO1_euk"/>
    <property type="match status" value="1"/>
</dbReference>
<accession>A0ABQ8DL53</accession>
<feature type="compositionally biased region" description="Basic residues" evidence="14">
    <location>
        <begin position="906"/>
        <end position="919"/>
    </location>
</feature>
<keyword evidence="7" id="KW-0863">Zinc-finger</keyword>
<evidence type="ECO:0000256" key="14">
    <source>
        <dbReference type="SAM" id="MobiDB-lite"/>
    </source>
</evidence>
<feature type="compositionally biased region" description="Basic residues" evidence="14">
    <location>
        <begin position="971"/>
        <end position="986"/>
    </location>
</feature>
<protein>
    <recommendedName>
        <fullName evidence="2">non-specific serine/threonine protein kinase</fullName>
        <ecNumber evidence="2">2.7.11.1</ecNumber>
    </recommendedName>
</protein>
<dbReference type="Gene3D" id="3.30.200.20">
    <property type="entry name" value="Phosphorylase Kinase, domain 1"/>
    <property type="match status" value="1"/>
</dbReference>
<proteinExistence type="inferred from homology"/>
<evidence type="ECO:0000256" key="3">
    <source>
        <dbReference type="ARBA" id="ARBA00022527"/>
    </source>
</evidence>
<evidence type="ECO:0000259" key="15">
    <source>
        <dbReference type="SMART" id="SM00090"/>
    </source>
</evidence>
<dbReference type="InterPro" id="IPR013083">
    <property type="entry name" value="Znf_RING/FYVE/PHD"/>
</dbReference>
<dbReference type="Gene3D" id="3.30.40.10">
    <property type="entry name" value="Zinc/RING finger domain, C3HC4 (zinc finger)"/>
    <property type="match status" value="2"/>
</dbReference>
<keyword evidence="8" id="KW-0418">Kinase</keyword>
<keyword evidence="5" id="KW-0479">Metal-binding</keyword>
<dbReference type="InterPro" id="IPR049548">
    <property type="entry name" value="Sina-like_RING"/>
</dbReference>
<evidence type="ECO:0000256" key="12">
    <source>
        <dbReference type="ARBA" id="ARBA00047899"/>
    </source>
</evidence>
<evidence type="ECO:0000256" key="5">
    <source>
        <dbReference type="ARBA" id="ARBA00022723"/>
    </source>
</evidence>
<dbReference type="Pfam" id="PF01163">
    <property type="entry name" value="RIO1"/>
    <property type="match status" value="1"/>
</dbReference>
<keyword evidence="9" id="KW-0862">Zinc</keyword>
<feature type="compositionally biased region" description="Acidic residues" evidence="14">
    <location>
        <begin position="467"/>
        <end position="490"/>
    </location>
</feature>
<evidence type="ECO:0000256" key="9">
    <source>
        <dbReference type="ARBA" id="ARBA00022833"/>
    </source>
</evidence>
<keyword evidence="4" id="KW-0808">Transferase</keyword>
<dbReference type="Pfam" id="PF06047">
    <property type="entry name" value="Nkap_C"/>
    <property type="match status" value="1"/>
</dbReference>
<evidence type="ECO:0000313" key="17">
    <source>
        <dbReference type="Proteomes" id="UP000824890"/>
    </source>
</evidence>
<keyword evidence="17" id="KW-1185">Reference proteome</keyword>
<dbReference type="EMBL" id="JAGKQM010000004">
    <property type="protein sequence ID" value="KAH0929797.1"/>
    <property type="molecule type" value="Genomic_DNA"/>
</dbReference>
<dbReference type="InterPro" id="IPR000687">
    <property type="entry name" value="RIO_kinase"/>
</dbReference>
<evidence type="ECO:0000256" key="1">
    <source>
        <dbReference type="ARBA" id="ARBA00009196"/>
    </source>
</evidence>
<dbReference type="Gene3D" id="1.10.510.10">
    <property type="entry name" value="Transferase(Phosphotransferase) domain 1"/>
    <property type="match status" value="1"/>
</dbReference>
<dbReference type="CDD" id="cd16571">
    <property type="entry name" value="RING-HC_SIAHs"/>
    <property type="match status" value="2"/>
</dbReference>
<dbReference type="InterPro" id="IPR011009">
    <property type="entry name" value="Kinase-like_dom_sf"/>
</dbReference>
<feature type="compositionally biased region" description="Basic residues" evidence="14">
    <location>
        <begin position="512"/>
        <end position="534"/>
    </location>
</feature>